<evidence type="ECO:0000256" key="2">
    <source>
        <dbReference type="ARBA" id="ARBA00022475"/>
    </source>
</evidence>
<evidence type="ECO:0000256" key="5">
    <source>
        <dbReference type="ARBA" id="ARBA00023136"/>
    </source>
</evidence>
<keyword evidence="7" id="KW-0966">Cell projection</keyword>
<keyword evidence="5 6" id="KW-0472">Membrane</keyword>
<keyword evidence="4 6" id="KW-1133">Transmembrane helix</keyword>
<evidence type="ECO:0000256" key="1">
    <source>
        <dbReference type="ARBA" id="ARBA00004236"/>
    </source>
</evidence>
<keyword evidence="3 6" id="KW-0812">Transmembrane</keyword>
<proteinExistence type="predicted"/>
<dbReference type="RefSeq" id="WP_216245400.1">
    <property type="nucleotide sequence ID" value="NZ_JABACJ020000038.1"/>
</dbReference>
<sequence length="119" mass="13178">MIVLKLLLYFAVLIGVLVLAYYTTKLIAGTAGPRQSSANIQVLEKVTLGKESYLLIARVQERIVLLGVTPGGIQKLEELDEYIESSQKAPEDFGRVLAKQIQKNFGSKSGRNKNRGDRE</sequence>
<reference evidence="7 8" key="1">
    <citation type="submission" date="2021-06" db="EMBL/GenBank/DDBJ databases">
        <title>Faecalicatena sp. nov. isolated from porcine feces.</title>
        <authorList>
            <person name="Oh B.S."/>
            <person name="Lee J.H."/>
        </authorList>
    </citation>
    <scope>NUCLEOTIDE SEQUENCE [LARGE SCALE GENOMIC DNA]</scope>
    <source>
        <strain evidence="7 8">AGMB00832</strain>
    </source>
</reference>
<evidence type="ECO:0000313" key="8">
    <source>
        <dbReference type="Proteomes" id="UP000723714"/>
    </source>
</evidence>
<keyword evidence="7" id="KW-0282">Flagellum</keyword>
<evidence type="ECO:0000256" key="4">
    <source>
        <dbReference type="ARBA" id="ARBA00022989"/>
    </source>
</evidence>
<protein>
    <submittedName>
        <fullName evidence="7">Flagellar biosynthetic protein FliO</fullName>
    </submittedName>
</protein>
<accession>A0ABS6DBI9</accession>
<comment type="subcellular location">
    <subcellularLocation>
        <location evidence="1">Cell membrane</location>
    </subcellularLocation>
</comment>
<name>A0ABS6DBI9_9FIRM</name>
<dbReference type="InterPro" id="IPR022781">
    <property type="entry name" value="Flagellar_biosynth_FliO"/>
</dbReference>
<evidence type="ECO:0000256" key="6">
    <source>
        <dbReference type="SAM" id="Phobius"/>
    </source>
</evidence>
<gene>
    <name evidence="7" type="ORF">HGO97_022450</name>
</gene>
<keyword evidence="8" id="KW-1185">Reference proteome</keyword>
<dbReference type="Proteomes" id="UP000723714">
    <property type="component" value="Unassembled WGS sequence"/>
</dbReference>
<evidence type="ECO:0000256" key="3">
    <source>
        <dbReference type="ARBA" id="ARBA00022692"/>
    </source>
</evidence>
<dbReference type="EMBL" id="JABACJ020000038">
    <property type="protein sequence ID" value="MBU3878562.1"/>
    <property type="molecule type" value="Genomic_DNA"/>
</dbReference>
<organism evidence="7 8">
    <name type="scientific">Faecalicatena faecalis</name>
    <dbReference type="NCBI Taxonomy" id="2726362"/>
    <lineage>
        <taxon>Bacteria</taxon>
        <taxon>Bacillati</taxon>
        <taxon>Bacillota</taxon>
        <taxon>Clostridia</taxon>
        <taxon>Lachnospirales</taxon>
        <taxon>Lachnospiraceae</taxon>
        <taxon>Faecalicatena</taxon>
    </lineage>
</organism>
<dbReference type="Pfam" id="PF04347">
    <property type="entry name" value="FliO"/>
    <property type="match status" value="1"/>
</dbReference>
<keyword evidence="7" id="KW-0969">Cilium</keyword>
<feature type="transmembrane region" description="Helical" evidence="6">
    <location>
        <begin position="6"/>
        <end position="24"/>
    </location>
</feature>
<keyword evidence="2" id="KW-1003">Cell membrane</keyword>
<evidence type="ECO:0000313" key="7">
    <source>
        <dbReference type="EMBL" id="MBU3878562.1"/>
    </source>
</evidence>
<comment type="caution">
    <text evidence="7">The sequence shown here is derived from an EMBL/GenBank/DDBJ whole genome shotgun (WGS) entry which is preliminary data.</text>
</comment>